<feature type="transmembrane region" description="Helical" evidence="6">
    <location>
        <begin position="207"/>
        <end position="228"/>
    </location>
</feature>
<feature type="transmembrane region" description="Helical" evidence="6">
    <location>
        <begin position="398"/>
        <end position="416"/>
    </location>
</feature>
<evidence type="ECO:0000256" key="1">
    <source>
        <dbReference type="ARBA" id="ARBA00000085"/>
    </source>
</evidence>
<dbReference type="Pfam" id="PF07695">
    <property type="entry name" value="7TMR-DISM_7TM"/>
    <property type="match status" value="1"/>
</dbReference>
<dbReference type="EC" id="2.7.13.3" evidence="2"/>
<dbReference type="InterPro" id="IPR036097">
    <property type="entry name" value="HisK_dim/P_sf"/>
</dbReference>
<dbReference type="PANTHER" id="PTHR43047:SF72">
    <property type="entry name" value="OSMOSENSING HISTIDINE PROTEIN KINASE SLN1"/>
    <property type="match status" value="1"/>
</dbReference>
<dbReference type="RefSeq" id="WP_307778645.1">
    <property type="nucleotide sequence ID" value="NZ_JAVFKP010000001.1"/>
</dbReference>
<comment type="catalytic activity">
    <reaction evidence="1">
        <text>ATP + protein L-histidine = ADP + protein N-phospho-L-histidine.</text>
        <dbReference type="EC" id="2.7.13.3"/>
    </reaction>
</comment>
<protein>
    <recommendedName>
        <fullName evidence="2">histidine kinase</fullName>
        <ecNumber evidence="2">2.7.13.3</ecNumber>
    </recommendedName>
</protein>
<dbReference type="Gene3D" id="1.10.287.130">
    <property type="match status" value="1"/>
</dbReference>
<dbReference type="InterPro" id="IPR003594">
    <property type="entry name" value="HATPase_dom"/>
</dbReference>
<organism evidence="8 9">
    <name type="scientific">Janthinobacterium lividum</name>
    <dbReference type="NCBI Taxonomy" id="29581"/>
    <lineage>
        <taxon>Bacteria</taxon>
        <taxon>Pseudomonadati</taxon>
        <taxon>Pseudomonadota</taxon>
        <taxon>Betaproteobacteria</taxon>
        <taxon>Burkholderiales</taxon>
        <taxon>Oxalobacteraceae</taxon>
        <taxon>Janthinobacterium</taxon>
    </lineage>
</organism>
<comment type="caution">
    <text evidence="8">The sequence shown here is derived from an EMBL/GenBank/DDBJ whole genome shotgun (WGS) entry which is preliminary data.</text>
</comment>
<feature type="transmembrane region" description="Helical" evidence="6">
    <location>
        <begin position="274"/>
        <end position="291"/>
    </location>
</feature>
<dbReference type="Proteomes" id="UP001237592">
    <property type="component" value="Unassembled WGS sequence"/>
</dbReference>
<dbReference type="Pfam" id="PF07696">
    <property type="entry name" value="7TMR-DISMED2"/>
    <property type="match status" value="1"/>
</dbReference>
<dbReference type="InterPro" id="IPR036890">
    <property type="entry name" value="HATPase_C_sf"/>
</dbReference>
<dbReference type="InterPro" id="IPR005467">
    <property type="entry name" value="His_kinase_dom"/>
</dbReference>
<reference evidence="8 9" key="1">
    <citation type="submission" date="2023-08" db="EMBL/GenBank/DDBJ databases">
        <title>Draft genome sequence of Janthinobacterium lividum.</title>
        <authorList>
            <person name="Chun B.H."/>
            <person name="Lee Y."/>
        </authorList>
    </citation>
    <scope>NUCLEOTIDE SEQUENCE [LARGE SCALE GENOMIC DNA]</scope>
    <source>
        <strain evidence="8 9">AMJK</strain>
    </source>
</reference>
<dbReference type="SUPFAM" id="SSF55874">
    <property type="entry name" value="ATPase domain of HSP90 chaperone/DNA topoisomerase II/histidine kinase"/>
    <property type="match status" value="1"/>
</dbReference>
<keyword evidence="4" id="KW-0808">Transferase</keyword>
<sequence>MLLFRECGEIIFKKNYWLLITYIVFSIAISVLGFAAHVGAQGRETIDAAQPTSLGLLRHYHALEDSSCEQPVDAVRHSPHWISVTGEPPNVGPAGACRWIRFNLDNSGPQPAQVTVDLGTPLQDFVDWHVLDRADGRLMTSIQSGDRRNFNFRYQQSWTLSLPLAIAAGQRLAVYARLASLDGFQEPLALTVQASDTFFLQKSKEKLLMGMYFGCLLAFCIYSIFLFISTKDNIHIIYAAFLALLSSTTFFYYGASAEFLFYSNPEFNNSLLPFLFSLCMFFFFIFARSYLKMPDLPSNSFITIYNIITVAILLASPLAFLIGYAASYTINTILVQTNILILLILLIPLCLNKNMNAIFLLIAFFPLGTTLSLKLLSLDNFITSQHLFEHNFHMAESTIFSVIALSFSIAYSMKIMRQAMQEASSREMTSTIALQDNELKLMHLSRVTLAGELSGAIAHELSQPLTSILGNAQAAEFMIRNRHFNEPAQLAIIRDIIDQTKRAATVLTKIRKLLYPGKKCTERIRVNDVLASVRQFMRHDLALKNIRLTEYCDHEMHVSGDLVQIQQVLINLLANAIDAVKDLPDERKCIYLSVRHYLGKYALFTVSDTGVGLPPDHHDRIFDAFYSTKEGGMGLGMNICKKIIAAHYGEIWARSAYPFGSTIEFTIPIDE</sequence>
<dbReference type="InterPro" id="IPR011622">
    <property type="entry name" value="7TMR_DISM_rcpt_extracell_dom2"/>
</dbReference>
<feature type="transmembrane region" description="Helical" evidence="6">
    <location>
        <begin position="16"/>
        <end position="36"/>
    </location>
</feature>
<dbReference type="InterPro" id="IPR003661">
    <property type="entry name" value="HisK_dim/P_dom"/>
</dbReference>
<keyword evidence="6" id="KW-0812">Transmembrane</keyword>
<proteinExistence type="predicted"/>
<keyword evidence="5 8" id="KW-0418">Kinase</keyword>
<dbReference type="PROSITE" id="PS50109">
    <property type="entry name" value="HIS_KIN"/>
    <property type="match status" value="1"/>
</dbReference>
<feature type="transmembrane region" description="Helical" evidence="6">
    <location>
        <begin position="358"/>
        <end position="378"/>
    </location>
</feature>
<gene>
    <name evidence="8" type="ORF">RB624_06225</name>
</gene>
<keyword evidence="6" id="KW-0472">Membrane</keyword>
<name>A0ABU0XPN4_9BURK</name>
<dbReference type="SUPFAM" id="SSF47384">
    <property type="entry name" value="Homodimeric domain of signal transducing histidine kinase"/>
    <property type="match status" value="1"/>
</dbReference>
<dbReference type="Gene3D" id="2.60.40.2380">
    <property type="match status" value="1"/>
</dbReference>
<feature type="transmembrane region" description="Helical" evidence="6">
    <location>
        <begin position="333"/>
        <end position="351"/>
    </location>
</feature>
<feature type="transmembrane region" description="Helical" evidence="6">
    <location>
        <begin position="303"/>
        <end position="327"/>
    </location>
</feature>
<dbReference type="CDD" id="cd00082">
    <property type="entry name" value="HisKA"/>
    <property type="match status" value="1"/>
</dbReference>
<evidence type="ECO:0000259" key="7">
    <source>
        <dbReference type="PROSITE" id="PS50109"/>
    </source>
</evidence>
<dbReference type="PANTHER" id="PTHR43047">
    <property type="entry name" value="TWO-COMPONENT HISTIDINE PROTEIN KINASE"/>
    <property type="match status" value="1"/>
</dbReference>
<evidence type="ECO:0000313" key="8">
    <source>
        <dbReference type="EMBL" id="MDQ4625482.1"/>
    </source>
</evidence>
<evidence type="ECO:0000256" key="6">
    <source>
        <dbReference type="SAM" id="Phobius"/>
    </source>
</evidence>
<dbReference type="InterPro" id="IPR011623">
    <property type="entry name" value="7TMR_DISM_rcpt_extracell_dom1"/>
</dbReference>
<evidence type="ECO:0000256" key="5">
    <source>
        <dbReference type="ARBA" id="ARBA00022777"/>
    </source>
</evidence>
<accession>A0ABU0XPN4</accession>
<dbReference type="EMBL" id="JAVFKP010000001">
    <property type="protein sequence ID" value="MDQ4625482.1"/>
    <property type="molecule type" value="Genomic_DNA"/>
</dbReference>
<evidence type="ECO:0000313" key="9">
    <source>
        <dbReference type="Proteomes" id="UP001237592"/>
    </source>
</evidence>
<dbReference type="GO" id="GO:0016301">
    <property type="term" value="F:kinase activity"/>
    <property type="evidence" value="ECO:0007669"/>
    <property type="project" value="UniProtKB-KW"/>
</dbReference>
<evidence type="ECO:0000256" key="4">
    <source>
        <dbReference type="ARBA" id="ARBA00022679"/>
    </source>
</evidence>
<feature type="domain" description="Histidine kinase" evidence="7">
    <location>
        <begin position="456"/>
        <end position="671"/>
    </location>
</feature>
<dbReference type="Pfam" id="PF02518">
    <property type="entry name" value="HATPase_c"/>
    <property type="match status" value="1"/>
</dbReference>
<feature type="transmembrane region" description="Helical" evidence="6">
    <location>
        <begin position="235"/>
        <end position="254"/>
    </location>
</feature>
<dbReference type="PRINTS" id="PR00344">
    <property type="entry name" value="BCTRLSENSOR"/>
</dbReference>
<keyword evidence="9" id="KW-1185">Reference proteome</keyword>
<evidence type="ECO:0000256" key="2">
    <source>
        <dbReference type="ARBA" id="ARBA00012438"/>
    </source>
</evidence>
<evidence type="ECO:0000256" key="3">
    <source>
        <dbReference type="ARBA" id="ARBA00022553"/>
    </source>
</evidence>
<keyword evidence="3" id="KW-0597">Phosphoprotein</keyword>
<dbReference type="Gene3D" id="3.30.565.10">
    <property type="entry name" value="Histidine kinase-like ATPase, C-terminal domain"/>
    <property type="match status" value="1"/>
</dbReference>
<dbReference type="InterPro" id="IPR004358">
    <property type="entry name" value="Sig_transdc_His_kin-like_C"/>
</dbReference>
<keyword evidence="6" id="KW-1133">Transmembrane helix</keyword>
<dbReference type="SMART" id="SM00387">
    <property type="entry name" value="HATPase_c"/>
    <property type="match status" value="1"/>
</dbReference>